<dbReference type="GO" id="GO:0005737">
    <property type="term" value="C:cytoplasm"/>
    <property type="evidence" value="ECO:0007669"/>
    <property type="project" value="TreeGrafter"/>
</dbReference>
<keyword evidence="4" id="KW-1185">Reference proteome</keyword>
<name>A0AAE6QBA5_EHRRU</name>
<accession>A0AAE6QBA5</accession>
<sequence>MNKEISVSHNNQESTCDSQIKYSINSGFTDKSPITLTKNAIKKIKELIDKKEGAAIGIRIIVAQKGCFGFKYSIEYAYDIKVLDVQIEIKYQDKNLIILIDPKAMMFIKGTEVDHIEDKISSGFVFKNPNEKGRCGCGESFYV</sequence>
<protein>
    <submittedName>
        <fullName evidence="3">Iron-sulfur cluster assembly accessory protein</fullName>
    </submittedName>
</protein>
<dbReference type="EMBL" id="CP033455">
    <property type="protein sequence ID" value="QGR03411.1"/>
    <property type="molecule type" value="Genomic_DNA"/>
</dbReference>
<dbReference type="Gene3D" id="2.60.300.12">
    <property type="entry name" value="HesB-like domain"/>
    <property type="match status" value="1"/>
</dbReference>
<dbReference type="InterPro" id="IPR000361">
    <property type="entry name" value="ATAP_core_dom"/>
</dbReference>
<evidence type="ECO:0000313" key="3">
    <source>
        <dbReference type="EMBL" id="QGR03411.1"/>
    </source>
</evidence>
<dbReference type="GO" id="GO:0051537">
    <property type="term" value="F:2 iron, 2 sulfur cluster binding"/>
    <property type="evidence" value="ECO:0007669"/>
    <property type="project" value="UniProtKB-ARBA"/>
</dbReference>
<dbReference type="AlphaFoldDB" id="A0AAE6QBA5"/>
<comment type="similarity">
    <text evidence="1">Belongs to the HesB/IscA family.</text>
</comment>
<dbReference type="InterPro" id="IPR035903">
    <property type="entry name" value="HesB-like_dom_sf"/>
</dbReference>
<evidence type="ECO:0000259" key="2">
    <source>
        <dbReference type="Pfam" id="PF01521"/>
    </source>
</evidence>
<evidence type="ECO:0000313" key="4">
    <source>
        <dbReference type="Proteomes" id="UP000422822"/>
    </source>
</evidence>
<dbReference type="GO" id="GO:0016226">
    <property type="term" value="P:iron-sulfur cluster assembly"/>
    <property type="evidence" value="ECO:0007669"/>
    <property type="project" value="InterPro"/>
</dbReference>
<dbReference type="Pfam" id="PF01521">
    <property type="entry name" value="Fe-S_biosyn"/>
    <property type="match status" value="1"/>
</dbReference>
<dbReference type="NCBIfam" id="TIGR00049">
    <property type="entry name" value="iron-sulfur cluster assembly accessory protein"/>
    <property type="match status" value="1"/>
</dbReference>
<dbReference type="PANTHER" id="PTHR10072:SF41">
    <property type="entry name" value="IRON-SULFUR CLUSTER ASSEMBLY 1 HOMOLOG, MITOCHONDRIAL"/>
    <property type="match status" value="1"/>
</dbReference>
<dbReference type="Proteomes" id="UP000422822">
    <property type="component" value="Chromosome"/>
</dbReference>
<dbReference type="RefSeq" id="WP_158406589.1">
    <property type="nucleotide sequence ID" value="NZ_CP033454.1"/>
</dbReference>
<evidence type="ECO:0000256" key="1">
    <source>
        <dbReference type="ARBA" id="ARBA00006718"/>
    </source>
</evidence>
<gene>
    <name evidence="3" type="ORF">EDL80_02330</name>
</gene>
<proteinExistence type="inferred from homology"/>
<dbReference type="InterPro" id="IPR016092">
    <property type="entry name" value="ATAP"/>
</dbReference>
<organism evidence="3 4">
    <name type="scientific">Ehrlichia ruminantium</name>
    <name type="common">heartwater rickettsia</name>
    <name type="synonym">Cowdria ruminantium</name>
    <dbReference type="NCBI Taxonomy" id="779"/>
    <lineage>
        <taxon>Bacteria</taxon>
        <taxon>Pseudomonadati</taxon>
        <taxon>Pseudomonadota</taxon>
        <taxon>Alphaproteobacteria</taxon>
        <taxon>Rickettsiales</taxon>
        <taxon>Anaplasmataceae</taxon>
        <taxon>Ehrlichia</taxon>
    </lineage>
</organism>
<dbReference type="PANTHER" id="PTHR10072">
    <property type="entry name" value="IRON-SULFUR CLUSTER ASSEMBLY PROTEIN"/>
    <property type="match status" value="1"/>
</dbReference>
<dbReference type="InterPro" id="IPR050322">
    <property type="entry name" value="Fe-S_cluster_asmbl/transfer"/>
</dbReference>
<dbReference type="InterPro" id="IPR017870">
    <property type="entry name" value="FeS_cluster_insertion_CS"/>
</dbReference>
<reference evidence="3 4" key="1">
    <citation type="submission" date="2018-10" db="EMBL/GenBank/DDBJ databases">
        <title>Propagation and draft genome sequences of three atypical Erhlichia ruminantium isolates.</title>
        <authorList>
            <person name="Liebenberg J."/>
            <person name="Steyn H."/>
            <person name="Josemans A."/>
            <person name="Zweygarth E."/>
        </authorList>
    </citation>
    <scope>NUCLEOTIDE SEQUENCE [LARGE SCALE GENOMIC DNA]</scope>
    <source>
        <strain evidence="3 4">Omatjenne</strain>
    </source>
</reference>
<feature type="domain" description="Core" evidence="2">
    <location>
        <begin position="34"/>
        <end position="139"/>
    </location>
</feature>
<dbReference type="PROSITE" id="PS01152">
    <property type="entry name" value="HESB"/>
    <property type="match status" value="1"/>
</dbReference>
<dbReference type="SUPFAM" id="SSF89360">
    <property type="entry name" value="HesB-like domain"/>
    <property type="match status" value="1"/>
</dbReference>